<dbReference type="NCBIfam" id="TIGR01132">
    <property type="entry name" value="pgm"/>
    <property type="match status" value="1"/>
</dbReference>
<keyword evidence="4 8" id="KW-0479">Metal-binding</keyword>
<evidence type="ECO:0000256" key="6">
    <source>
        <dbReference type="ARBA" id="ARBA00023235"/>
    </source>
</evidence>
<comment type="cofactor">
    <cofactor evidence="1">
        <name>Mg(2+)</name>
        <dbReference type="ChEBI" id="CHEBI:18420"/>
    </cofactor>
</comment>
<dbReference type="InterPro" id="IPR016066">
    <property type="entry name" value="A-D-PHexomutase_CS"/>
</dbReference>
<proteinExistence type="inferred from homology"/>
<comment type="caution">
    <text evidence="13">The sequence shown here is derived from an EMBL/GenBank/DDBJ whole genome shotgun (WGS) entry which is preliminary data.</text>
</comment>
<evidence type="ECO:0000259" key="10">
    <source>
        <dbReference type="Pfam" id="PF02878"/>
    </source>
</evidence>
<comment type="similarity">
    <text evidence="2 8">Belongs to the phosphohexose mutase family.</text>
</comment>
<name>A0A846N251_9PROT</name>
<feature type="domain" description="Alpha-D-phosphohexomutase C-terminal" evidence="9">
    <location>
        <begin position="488"/>
        <end position="538"/>
    </location>
</feature>
<evidence type="ECO:0000256" key="7">
    <source>
        <dbReference type="NCBIfam" id="TIGR01132"/>
    </source>
</evidence>
<dbReference type="InterPro" id="IPR005846">
    <property type="entry name" value="A-D-PHexomutase_a/b/a-III"/>
</dbReference>
<dbReference type="Pfam" id="PF00408">
    <property type="entry name" value="PGM_PMM_IV"/>
    <property type="match status" value="1"/>
</dbReference>
<dbReference type="GO" id="GO:0000287">
    <property type="term" value="F:magnesium ion binding"/>
    <property type="evidence" value="ECO:0007669"/>
    <property type="project" value="InterPro"/>
</dbReference>
<dbReference type="SUPFAM" id="SSF55957">
    <property type="entry name" value="Phosphoglucomutase, C-terminal domain"/>
    <property type="match status" value="1"/>
</dbReference>
<evidence type="ECO:0000256" key="2">
    <source>
        <dbReference type="ARBA" id="ARBA00010231"/>
    </source>
</evidence>
<reference evidence="13 14" key="1">
    <citation type="submission" date="2020-03" db="EMBL/GenBank/DDBJ databases">
        <title>Genomic Encyclopedia of Type Strains, Phase IV (KMG-IV): sequencing the most valuable type-strain genomes for metagenomic binning, comparative biology and taxonomic classification.</title>
        <authorList>
            <person name="Goeker M."/>
        </authorList>
    </citation>
    <scope>NUCLEOTIDE SEQUENCE [LARGE SCALE GENOMIC DNA]</scope>
    <source>
        <strain evidence="13 14">DSM 19867</strain>
    </source>
</reference>
<dbReference type="Pfam" id="PF02878">
    <property type="entry name" value="PGM_PMM_I"/>
    <property type="match status" value="1"/>
</dbReference>
<evidence type="ECO:0000256" key="1">
    <source>
        <dbReference type="ARBA" id="ARBA00001946"/>
    </source>
</evidence>
<dbReference type="InterPro" id="IPR016055">
    <property type="entry name" value="A-D-PHexomutase_a/b/a-I/II/III"/>
</dbReference>
<evidence type="ECO:0000256" key="5">
    <source>
        <dbReference type="ARBA" id="ARBA00022842"/>
    </source>
</evidence>
<dbReference type="InterPro" id="IPR005852">
    <property type="entry name" value="PGM_a-D-Glc-sp"/>
</dbReference>
<evidence type="ECO:0000259" key="9">
    <source>
        <dbReference type="Pfam" id="PF00408"/>
    </source>
</evidence>
<protein>
    <recommendedName>
        <fullName evidence="7">Phosphoglucomutase</fullName>
        <ecNumber evidence="7">5.4.2.2</ecNumber>
    </recommendedName>
</protein>
<evidence type="ECO:0000256" key="3">
    <source>
        <dbReference type="ARBA" id="ARBA00022553"/>
    </source>
</evidence>
<evidence type="ECO:0000313" key="13">
    <source>
        <dbReference type="EMBL" id="NIK89180.1"/>
    </source>
</evidence>
<evidence type="ECO:0000256" key="8">
    <source>
        <dbReference type="RuleBase" id="RU004326"/>
    </source>
</evidence>
<dbReference type="GO" id="GO:0008973">
    <property type="term" value="F:phosphopentomutase activity"/>
    <property type="evidence" value="ECO:0007669"/>
    <property type="project" value="TreeGrafter"/>
</dbReference>
<dbReference type="EC" id="5.4.2.2" evidence="7"/>
<dbReference type="InterPro" id="IPR036900">
    <property type="entry name" value="A-D-PHexomutase_C_sf"/>
</dbReference>
<feature type="domain" description="Alpha-D-phosphohexomutase alpha/beta/alpha" evidence="11">
    <location>
        <begin position="213"/>
        <end position="320"/>
    </location>
</feature>
<dbReference type="Pfam" id="PF02880">
    <property type="entry name" value="PGM_PMM_III"/>
    <property type="match status" value="1"/>
</dbReference>
<dbReference type="PROSITE" id="PS00710">
    <property type="entry name" value="PGM_PMM"/>
    <property type="match status" value="1"/>
</dbReference>
<dbReference type="GO" id="GO:0006166">
    <property type="term" value="P:purine ribonucleoside salvage"/>
    <property type="evidence" value="ECO:0007669"/>
    <property type="project" value="TreeGrafter"/>
</dbReference>
<gene>
    <name evidence="13" type="ORF">FHS83_002498</name>
</gene>
<dbReference type="InterPro" id="IPR005845">
    <property type="entry name" value="A-D-PHexomutase_a/b/a-II"/>
</dbReference>
<dbReference type="Gene3D" id="3.30.310.50">
    <property type="entry name" value="Alpha-D-phosphohexomutase, C-terminal domain"/>
    <property type="match status" value="1"/>
</dbReference>
<dbReference type="EMBL" id="JAASRM010000001">
    <property type="protein sequence ID" value="NIK89180.1"/>
    <property type="molecule type" value="Genomic_DNA"/>
</dbReference>
<dbReference type="PANTHER" id="PTHR45745">
    <property type="entry name" value="PHOSPHOMANNOMUTASE 45A"/>
    <property type="match status" value="1"/>
</dbReference>
<keyword evidence="14" id="KW-1185">Reference proteome</keyword>
<dbReference type="PANTHER" id="PTHR45745:SF1">
    <property type="entry name" value="PHOSPHOGLUCOMUTASE 2B-RELATED"/>
    <property type="match status" value="1"/>
</dbReference>
<keyword evidence="6 13" id="KW-0413">Isomerase</keyword>
<accession>A0A846N251</accession>
<evidence type="ECO:0000259" key="11">
    <source>
        <dbReference type="Pfam" id="PF02879"/>
    </source>
</evidence>
<feature type="domain" description="Alpha-D-phosphohexomutase alpha/beta/alpha" evidence="12">
    <location>
        <begin position="323"/>
        <end position="439"/>
    </location>
</feature>
<feature type="domain" description="Alpha-D-phosphohexomutase alpha/beta/alpha" evidence="10">
    <location>
        <begin position="42"/>
        <end position="181"/>
    </location>
</feature>
<evidence type="ECO:0000313" key="14">
    <source>
        <dbReference type="Proteomes" id="UP000570514"/>
    </source>
</evidence>
<dbReference type="Pfam" id="PF02879">
    <property type="entry name" value="PGM_PMM_II"/>
    <property type="match status" value="1"/>
</dbReference>
<dbReference type="GO" id="GO:0004614">
    <property type="term" value="F:phosphoglucomutase activity"/>
    <property type="evidence" value="ECO:0007669"/>
    <property type="project" value="UniProtKB-UniRule"/>
</dbReference>
<sequence length="549" mass="58876">MADTTNPLAGKPVPPSLLTNIPRLISAYYTQTPDPAVATQKVAFGTSGHRGSSFNTAFNEAHILAITQAVCLYRKQAGVDGPLFLGIDTHALSEPAFISAVEVLAANGVETMIDDKHGYTPTPVVSHAILSYNRGRTSGLADGIVVSPSHNPPDEGGFKYNPPHGGPADTDATKWIQDKANEFLAAKLEGVKRISYTLAKKAACIHLFDYTTPYVADLTNVVDMEAIRASGVKLGIDPLGGAAVHYWQPVIERYKLNATIVNEAVDPTFRFMTADWDGKIRMDCSSPFAMASLIALRDKFDIAFANDTDTDRHGIVCPSGLMNPNTYLAAAVAYLFANRPHWGADCGIGKTAVSSSMIDRVAKKLGRKLVEVPVGFKFFVPGLSDGSLGFGGEESAGASFLRKDGGVWTTDKDGLILGLLAAEITAKAGKDPQKLYDEVTDGLGHSHYQRIDAPATGEQKKKLSSMSPEQFEATELAGEKIDAKLTRAPGNNQPIGGLKVVTQNGWFAARPSGTEEVYKIYAESFISQDHLKQIQNDAKAALTKVFEKG</sequence>
<dbReference type="RefSeq" id="WP_167083291.1">
    <property type="nucleotide sequence ID" value="NZ_BAAADC010000001.1"/>
</dbReference>
<dbReference type="Proteomes" id="UP000570514">
    <property type="component" value="Unassembled WGS sequence"/>
</dbReference>
<evidence type="ECO:0000256" key="4">
    <source>
        <dbReference type="ARBA" id="ARBA00022723"/>
    </source>
</evidence>
<dbReference type="CDD" id="cd05801">
    <property type="entry name" value="PGM_like3"/>
    <property type="match status" value="1"/>
</dbReference>
<keyword evidence="5 8" id="KW-0460">Magnesium</keyword>
<dbReference type="InterPro" id="IPR005844">
    <property type="entry name" value="A-D-PHexomutase_a/b/a-I"/>
</dbReference>
<dbReference type="GO" id="GO:0005975">
    <property type="term" value="P:carbohydrate metabolic process"/>
    <property type="evidence" value="ECO:0007669"/>
    <property type="project" value="UniProtKB-UniRule"/>
</dbReference>
<organism evidence="13 14">
    <name type="scientific">Rhizomicrobium palustre</name>
    <dbReference type="NCBI Taxonomy" id="189966"/>
    <lineage>
        <taxon>Bacteria</taxon>
        <taxon>Pseudomonadati</taxon>
        <taxon>Pseudomonadota</taxon>
        <taxon>Alphaproteobacteria</taxon>
        <taxon>Micropepsales</taxon>
        <taxon>Micropepsaceae</taxon>
        <taxon>Rhizomicrobium</taxon>
    </lineage>
</organism>
<dbReference type="InterPro" id="IPR005843">
    <property type="entry name" value="A-D-PHexomutase_C"/>
</dbReference>
<dbReference type="SUPFAM" id="SSF53738">
    <property type="entry name" value="Phosphoglucomutase, first 3 domains"/>
    <property type="match status" value="3"/>
</dbReference>
<evidence type="ECO:0000259" key="12">
    <source>
        <dbReference type="Pfam" id="PF02880"/>
    </source>
</evidence>
<keyword evidence="3" id="KW-0597">Phosphoprotein</keyword>
<dbReference type="Gene3D" id="3.40.120.10">
    <property type="entry name" value="Alpha-D-Glucose-1,6-Bisphosphate, subunit A, domain 3"/>
    <property type="match status" value="3"/>
</dbReference>
<dbReference type="AlphaFoldDB" id="A0A846N251"/>